<comment type="caution">
    <text evidence="1">The sequence shown here is derived from an EMBL/GenBank/DDBJ whole genome shotgun (WGS) entry which is preliminary data.</text>
</comment>
<proteinExistence type="predicted"/>
<evidence type="ECO:0000313" key="2">
    <source>
        <dbReference type="Proteomes" id="UP000799755"/>
    </source>
</evidence>
<dbReference type="EMBL" id="MU003496">
    <property type="protein sequence ID" value="KAF2475506.1"/>
    <property type="molecule type" value="Genomic_DNA"/>
</dbReference>
<accession>A0ACB6RAK9</accession>
<sequence>MLAKKLLFQLQLLFSFAIALNIPRTKWTPATSVQTHKLADKGRTNLAAYIKRHGYPNPKCTAQNVVVRKEWTTLSVAERKSYISALKCLKKKPPKTPESFGYPGVRSRHDDFVAIHMNQSFTIHSTANFMVWHRYYVWAMEKALRDECGYTGYQPYWNWAITALDPINSPMFDGSDSSVGGNGDFFNYTGFCINDPITGICQINIAQGVGGGCVTKGPFKDWTPTLGPVFPAVTYLNQTNPDPAGLGRYYNPRCLRRDISTYISSKWLKDSDIAYLITNNTKIADFWYYLQGDFPAGYMGVHGAGHFTVGGDPGSDFFTSPGDPAFFLHHAMIDYTWWVWQNQDPANRTYALYGPTVLNDFTTPNGTLDDPINLGVNAPTIKNRDGMSTIAGPFCYTYA</sequence>
<protein>
    <submittedName>
        <fullName evidence="1">Di-copper centre-containing protein</fullName>
    </submittedName>
</protein>
<gene>
    <name evidence="1" type="ORF">BDR25DRAFT_331891</name>
</gene>
<organism evidence="1 2">
    <name type="scientific">Lindgomyces ingoldianus</name>
    <dbReference type="NCBI Taxonomy" id="673940"/>
    <lineage>
        <taxon>Eukaryota</taxon>
        <taxon>Fungi</taxon>
        <taxon>Dikarya</taxon>
        <taxon>Ascomycota</taxon>
        <taxon>Pezizomycotina</taxon>
        <taxon>Dothideomycetes</taxon>
        <taxon>Pleosporomycetidae</taxon>
        <taxon>Pleosporales</taxon>
        <taxon>Lindgomycetaceae</taxon>
        <taxon>Lindgomyces</taxon>
    </lineage>
</organism>
<evidence type="ECO:0000313" key="1">
    <source>
        <dbReference type="EMBL" id="KAF2475506.1"/>
    </source>
</evidence>
<keyword evidence="2" id="KW-1185">Reference proteome</keyword>
<reference evidence="1" key="1">
    <citation type="journal article" date="2020" name="Stud. Mycol.">
        <title>101 Dothideomycetes genomes: a test case for predicting lifestyles and emergence of pathogens.</title>
        <authorList>
            <person name="Haridas S."/>
            <person name="Albert R."/>
            <person name="Binder M."/>
            <person name="Bloem J."/>
            <person name="Labutti K."/>
            <person name="Salamov A."/>
            <person name="Andreopoulos B."/>
            <person name="Baker S."/>
            <person name="Barry K."/>
            <person name="Bills G."/>
            <person name="Bluhm B."/>
            <person name="Cannon C."/>
            <person name="Castanera R."/>
            <person name="Culley D."/>
            <person name="Daum C."/>
            <person name="Ezra D."/>
            <person name="Gonzalez J."/>
            <person name="Henrissat B."/>
            <person name="Kuo A."/>
            <person name="Liang C."/>
            <person name="Lipzen A."/>
            <person name="Lutzoni F."/>
            <person name="Magnuson J."/>
            <person name="Mondo S."/>
            <person name="Nolan M."/>
            <person name="Ohm R."/>
            <person name="Pangilinan J."/>
            <person name="Park H.-J."/>
            <person name="Ramirez L."/>
            <person name="Alfaro M."/>
            <person name="Sun H."/>
            <person name="Tritt A."/>
            <person name="Yoshinaga Y."/>
            <person name="Zwiers L.-H."/>
            <person name="Turgeon B."/>
            <person name="Goodwin S."/>
            <person name="Spatafora J."/>
            <person name="Crous P."/>
            <person name="Grigoriev I."/>
        </authorList>
    </citation>
    <scope>NUCLEOTIDE SEQUENCE</scope>
    <source>
        <strain evidence="1">ATCC 200398</strain>
    </source>
</reference>
<dbReference type="Proteomes" id="UP000799755">
    <property type="component" value="Unassembled WGS sequence"/>
</dbReference>
<name>A0ACB6RAK9_9PLEO</name>